<dbReference type="Proteomes" id="UP000829291">
    <property type="component" value="Chromosome 5"/>
</dbReference>
<dbReference type="RefSeq" id="XP_046596467.1">
    <property type="nucleotide sequence ID" value="XM_046740511.1"/>
</dbReference>
<accession>A0ABM3G871</accession>
<organism evidence="2 3">
    <name type="scientific">Neodiprion lecontei</name>
    <name type="common">Redheaded pine sawfly</name>
    <dbReference type="NCBI Taxonomy" id="441921"/>
    <lineage>
        <taxon>Eukaryota</taxon>
        <taxon>Metazoa</taxon>
        <taxon>Ecdysozoa</taxon>
        <taxon>Arthropoda</taxon>
        <taxon>Hexapoda</taxon>
        <taxon>Insecta</taxon>
        <taxon>Pterygota</taxon>
        <taxon>Neoptera</taxon>
        <taxon>Endopterygota</taxon>
        <taxon>Hymenoptera</taxon>
        <taxon>Tenthredinoidea</taxon>
        <taxon>Diprionidae</taxon>
        <taxon>Diprioninae</taxon>
        <taxon>Neodiprion</taxon>
    </lineage>
</organism>
<gene>
    <name evidence="3" type="primary">LOC124294594</name>
</gene>
<feature type="signal peptide" evidence="1">
    <location>
        <begin position="1"/>
        <end position="29"/>
    </location>
</feature>
<evidence type="ECO:0000313" key="3">
    <source>
        <dbReference type="RefSeq" id="XP_046596467.1"/>
    </source>
</evidence>
<feature type="chain" id="PRO_5046294554" evidence="1">
    <location>
        <begin position="30"/>
        <end position="354"/>
    </location>
</feature>
<sequence>MSSSFTKFHPIFGFLGLLASVLVCPGVHSLESIVPERDLTPRNFNPHPYVSAAMGTAILSNFDHPYAAVASKRSGHDRNRSKTRDSDRVASITSLANFARDFLGLINGKKRQPVISDYPYNGAFKFPLEINERHVAESVGGYGIIGSAVQGNQNGGEIGVEKLAIGYYRDEDGDGTRRKLPTVKDAGLFLQGKLLFEEKLNFASVQQSPFNEESAALRDTNDNLSRGLYVTSDEEDHFQPGAPRASSDTSDVSDLRLVSLTRYDVVNPTCCSGSRQVSLTGYLGHEGWSVDQLQPLYGINTHPRPDYFLTSDPDYRHHSHRFDENQLFLTAVPSPRYSSYFPFHTPSRGNNRVM</sequence>
<name>A0ABM3G871_NEOLC</name>
<keyword evidence="2" id="KW-1185">Reference proteome</keyword>
<reference evidence="3" key="1">
    <citation type="submission" date="2025-08" db="UniProtKB">
        <authorList>
            <consortium name="RefSeq"/>
        </authorList>
    </citation>
    <scope>IDENTIFICATION</scope>
    <source>
        <tissue evidence="3">Thorax and Abdomen</tissue>
    </source>
</reference>
<protein>
    <submittedName>
        <fullName evidence="3">Uncharacterized protein LOC124294594 isoform X1</fullName>
    </submittedName>
</protein>
<proteinExistence type="predicted"/>
<keyword evidence="1" id="KW-0732">Signal</keyword>
<dbReference type="GeneID" id="124294594"/>
<evidence type="ECO:0000256" key="1">
    <source>
        <dbReference type="SAM" id="SignalP"/>
    </source>
</evidence>
<evidence type="ECO:0000313" key="2">
    <source>
        <dbReference type="Proteomes" id="UP000829291"/>
    </source>
</evidence>